<dbReference type="AlphaFoldDB" id="A0A0E9UGZ7"/>
<organism evidence="1">
    <name type="scientific">Anguilla anguilla</name>
    <name type="common">European freshwater eel</name>
    <name type="synonym">Muraena anguilla</name>
    <dbReference type="NCBI Taxonomy" id="7936"/>
    <lineage>
        <taxon>Eukaryota</taxon>
        <taxon>Metazoa</taxon>
        <taxon>Chordata</taxon>
        <taxon>Craniata</taxon>
        <taxon>Vertebrata</taxon>
        <taxon>Euteleostomi</taxon>
        <taxon>Actinopterygii</taxon>
        <taxon>Neopterygii</taxon>
        <taxon>Teleostei</taxon>
        <taxon>Anguilliformes</taxon>
        <taxon>Anguillidae</taxon>
        <taxon>Anguilla</taxon>
    </lineage>
</organism>
<protein>
    <submittedName>
        <fullName evidence="1">Uncharacterized protein</fullName>
    </submittedName>
</protein>
<evidence type="ECO:0000313" key="1">
    <source>
        <dbReference type="EMBL" id="JAH65006.1"/>
    </source>
</evidence>
<reference evidence="1" key="2">
    <citation type="journal article" date="2015" name="Fish Shellfish Immunol.">
        <title>Early steps in the European eel (Anguilla anguilla)-Vibrio vulnificus interaction in the gills: Role of the RtxA13 toxin.</title>
        <authorList>
            <person name="Callol A."/>
            <person name="Pajuelo D."/>
            <person name="Ebbesson L."/>
            <person name="Teles M."/>
            <person name="MacKenzie S."/>
            <person name="Amaro C."/>
        </authorList>
    </citation>
    <scope>NUCLEOTIDE SEQUENCE</scope>
</reference>
<proteinExistence type="predicted"/>
<accession>A0A0E9UGZ7</accession>
<sequence length="50" mass="5511">MEGNAVQLSLENQQGVACCCWPWATMVEYTVVVKQAKNILRPRVVGISCS</sequence>
<name>A0A0E9UGZ7_ANGAN</name>
<dbReference type="EMBL" id="GBXM01043571">
    <property type="protein sequence ID" value="JAH65006.1"/>
    <property type="molecule type" value="Transcribed_RNA"/>
</dbReference>
<reference evidence="1" key="1">
    <citation type="submission" date="2014-11" db="EMBL/GenBank/DDBJ databases">
        <authorList>
            <person name="Amaro Gonzalez C."/>
        </authorList>
    </citation>
    <scope>NUCLEOTIDE SEQUENCE</scope>
</reference>